<feature type="transmembrane region" description="Helical" evidence="12">
    <location>
        <begin position="195"/>
        <end position="219"/>
    </location>
</feature>
<keyword evidence="10" id="KW-0975">Bacterial flagellum</keyword>
<evidence type="ECO:0000256" key="1">
    <source>
        <dbReference type="ARBA" id="ARBA00006257"/>
    </source>
</evidence>
<dbReference type="Proteomes" id="UP000036756">
    <property type="component" value="Unassembled WGS sequence"/>
</dbReference>
<evidence type="ECO:0000256" key="9">
    <source>
        <dbReference type="ARBA" id="ARBA00023136"/>
    </source>
</evidence>
<dbReference type="Pfam" id="PF00813">
    <property type="entry name" value="FliP"/>
    <property type="match status" value="1"/>
</dbReference>
<dbReference type="PANTHER" id="PTHR30587:SF0">
    <property type="entry name" value="FLAGELLAR BIOSYNTHETIC PROTEIN FLIP"/>
    <property type="match status" value="1"/>
</dbReference>
<dbReference type="PANTHER" id="PTHR30587">
    <property type="entry name" value="FLAGELLAR BIOSYNTHETIC PROTEIN FLIP"/>
    <property type="match status" value="1"/>
</dbReference>
<comment type="similarity">
    <text evidence="1 12">Belongs to the FliP/MopC/SpaP family.</text>
</comment>
<sequence>MKKRAVKKIFLLMLFMFVSYHTVGHAEPIGVDLNLSVGGQQAPSEYVGNIKLLLLLTFLTFIPAIVLLTTSFTRIVIVFGFTRTALSTQQSPPNQVIIALALFMSLFIMTPVYKEVNSNAIQPYVEGKLSYSQAIEIGSKPVKNFMLNQTREKDLALFYKVAEYEKPKDRYDVPFTVLIPAFAISEIKTAFQMGFLIFVPFIVIDMIVASILMSMGMFMLPPVTVSLPFKILLFILADGWHLVVKSLLESFVR</sequence>
<evidence type="ECO:0000313" key="14">
    <source>
        <dbReference type="EMBL" id="KMT21711.1"/>
    </source>
</evidence>
<evidence type="ECO:0000256" key="2">
    <source>
        <dbReference type="ARBA" id="ARBA00021714"/>
    </source>
</evidence>
<dbReference type="EMBL" id="LFVU01000027">
    <property type="protein sequence ID" value="KMT21711.1"/>
    <property type="molecule type" value="Genomic_DNA"/>
</dbReference>
<comment type="caution">
    <text evidence="12">Lacks conserved residue(s) required for the propagation of feature annotation.</text>
</comment>
<comment type="function">
    <text evidence="12">Plays a role in the flagellum-specific transport system.</text>
</comment>
<dbReference type="NCBIfam" id="TIGR01103">
    <property type="entry name" value="fliP"/>
    <property type="match status" value="1"/>
</dbReference>
<dbReference type="AlphaFoldDB" id="A0A0J8G1T4"/>
<comment type="caution">
    <text evidence="14">The sequence shown here is derived from an EMBL/GenBank/DDBJ whole genome shotgun (WGS) entry which is preliminary data.</text>
</comment>
<protein>
    <recommendedName>
        <fullName evidence="2 12">Flagellar biosynthetic protein FliP</fullName>
    </recommendedName>
</protein>
<proteinExistence type="inferred from homology"/>
<dbReference type="GO" id="GO:0009306">
    <property type="term" value="P:protein secretion"/>
    <property type="evidence" value="ECO:0007669"/>
    <property type="project" value="UniProtKB-UniRule"/>
</dbReference>
<dbReference type="InterPro" id="IPR005838">
    <property type="entry name" value="T3SS_IM_P"/>
</dbReference>
<evidence type="ECO:0000256" key="4">
    <source>
        <dbReference type="ARBA" id="ARBA00022475"/>
    </source>
</evidence>
<dbReference type="RefSeq" id="WP_048571126.1">
    <property type="nucleotide sequence ID" value="NZ_LFVU01000027.1"/>
</dbReference>
<feature type="chain" id="PRO_5005297880" description="Flagellar biosynthetic protein FliP" evidence="13">
    <location>
        <begin position="27"/>
        <end position="253"/>
    </location>
</feature>
<evidence type="ECO:0000256" key="3">
    <source>
        <dbReference type="ARBA" id="ARBA00022448"/>
    </source>
</evidence>
<dbReference type="OrthoDB" id="9805111at2"/>
<keyword evidence="14" id="KW-0969">Cilium</keyword>
<keyword evidence="5 12" id="KW-0812">Transmembrane</keyword>
<keyword evidence="7 12" id="KW-0653">Protein transport</keyword>
<organism evidence="14 15">
    <name type="scientific">Clostridium cylindrosporum DSM 605</name>
    <dbReference type="NCBI Taxonomy" id="1121307"/>
    <lineage>
        <taxon>Bacteria</taxon>
        <taxon>Bacillati</taxon>
        <taxon>Bacillota</taxon>
        <taxon>Clostridia</taxon>
        <taxon>Eubacteriales</taxon>
        <taxon>Clostridiaceae</taxon>
        <taxon>Clostridium</taxon>
    </lineage>
</organism>
<keyword evidence="3 12" id="KW-0813">Transport</keyword>
<keyword evidence="6 12" id="KW-1005">Bacterial flagellum biogenesis</keyword>
<dbReference type="PATRIC" id="fig|1121307.3.peg.1331"/>
<evidence type="ECO:0000256" key="5">
    <source>
        <dbReference type="ARBA" id="ARBA00022692"/>
    </source>
</evidence>
<dbReference type="GO" id="GO:0009425">
    <property type="term" value="C:bacterial-type flagellum basal body"/>
    <property type="evidence" value="ECO:0007669"/>
    <property type="project" value="UniProtKB-SubCell"/>
</dbReference>
<dbReference type="PROSITE" id="PS01060">
    <property type="entry name" value="FLIP_1"/>
    <property type="match status" value="1"/>
</dbReference>
<dbReference type="InterPro" id="IPR005837">
    <property type="entry name" value="FliP"/>
</dbReference>
<keyword evidence="4 12" id="KW-1003">Cell membrane</keyword>
<gene>
    <name evidence="12 14" type="primary">fliP</name>
    <name evidence="14" type="ORF">CLCY_2c04730</name>
</gene>
<evidence type="ECO:0000256" key="8">
    <source>
        <dbReference type="ARBA" id="ARBA00022989"/>
    </source>
</evidence>
<evidence type="ECO:0000256" key="12">
    <source>
        <dbReference type="RuleBase" id="RU362069"/>
    </source>
</evidence>
<dbReference type="PROSITE" id="PS01061">
    <property type="entry name" value="FLIP_2"/>
    <property type="match status" value="1"/>
</dbReference>
<feature type="signal peptide" evidence="13">
    <location>
        <begin position="1"/>
        <end position="26"/>
    </location>
</feature>
<reference evidence="14 15" key="1">
    <citation type="submission" date="2015-06" db="EMBL/GenBank/DDBJ databases">
        <title>Draft genome sequence of the purine-degrading Clostridium cylindrosporum HC-1 (DSM 605).</title>
        <authorList>
            <person name="Poehlein A."/>
            <person name="Schiel-Bengelsdorf B."/>
            <person name="Bengelsdorf F."/>
            <person name="Daniel R."/>
            <person name="Duerre P."/>
        </authorList>
    </citation>
    <scope>NUCLEOTIDE SEQUENCE [LARGE SCALE GENOMIC DNA]</scope>
    <source>
        <strain evidence="14 15">DSM 605</strain>
    </source>
</reference>
<comment type="subcellular location">
    <subcellularLocation>
        <location evidence="12">Cell membrane</location>
        <topology evidence="12">Multi-pass membrane protein</topology>
    </subcellularLocation>
    <subcellularLocation>
        <location evidence="12">Bacterial flagellum basal body</location>
    </subcellularLocation>
</comment>
<dbReference type="NCBIfam" id="NF009438">
    <property type="entry name" value="PRK12797.1"/>
    <property type="match status" value="1"/>
</dbReference>
<name>A0A0J8G1T4_CLOCY</name>
<dbReference type="PRINTS" id="PR01302">
    <property type="entry name" value="TYPE3IMPPROT"/>
</dbReference>
<evidence type="ECO:0000313" key="15">
    <source>
        <dbReference type="Proteomes" id="UP000036756"/>
    </source>
</evidence>
<keyword evidence="14" id="KW-0282">Flagellum</keyword>
<evidence type="ECO:0000256" key="10">
    <source>
        <dbReference type="ARBA" id="ARBA00023143"/>
    </source>
</evidence>
<feature type="transmembrane region" description="Helical" evidence="12">
    <location>
        <begin position="50"/>
        <end position="82"/>
    </location>
</feature>
<keyword evidence="8 12" id="KW-1133">Transmembrane helix</keyword>
<keyword evidence="13" id="KW-0732">Signal</keyword>
<dbReference type="GO" id="GO:0044781">
    <property type="term" value="P:bacterial-type flagellum organization"/>
    <property type="evidence" value="ECO:0007669"/>
    <property type="project" value="UniProtKB-UniRule"/>
</dbReference>
<accession>A0A0J8G1T4</accession>
<keyword evidence="9 12" id="KW-0472">Membrane</keyword>
<evidence type="ECO:0000256" key="6">
    <source>
        <dbReference type="ARBA" id="ARBA00022795"/>
    </source>
</evidence>
<evidence type="ECO:0000256" key="11">
    <source>
        <dbReference type="ARBA" id="ARBA00023225"/>
    </source>
</evidence>
<evidence type="ECO:0000256" key="13">
    <source>
        <dbReference type="SAM" id="SignalP"/>
    </source>
</evidence>
<dbReference type="PRINTS" id="PR00951">
    <property type="entry name" value="FLGBIOSNFLIP"/>
</dbReference>
<feature type="transmembrane region" description="Helical" evidence="12">
    <location>
        <begin position="231"/>
        <end position="248"/>
    </location>
</feature>
<evidence type="ECO:0000256" key="7">
    <source>
        <dbReference type="ARBA" id="ARBA00022927"/>
    </source>
</evidence>
<keyword evidence="15" id="KW-1185">Reference proteome</keyword>
<keyword evidence="11 12" id="KW-1006">Bacterial flagellum protein export</keyword>
<dbReference type="GO" id="GO:0005886">
    <property type="term" value="C:plasma membrane"/>
    <property type="evidence" value="ECO:0007669"/>
    <property type="project" value="UniProtKB-SubCell"/>
</dbReference>
<keyword evidence="14" id="KW-0966">Cell projection</keyword>
<dbReference type="STRING" id="1121307.CLCY_2c04730"/>